<feature type="transmembrane region" description="Helical" evidence="7">
    <location>
        <begin position="225"/>
        <end position="247"/>
    </location>
</feature>
<name>A0ABT1C6A9_9HYPH</name>
<comment type="subcellular location">
    <subcellularLocation>
        <location evidence="1 7">Cell membrane</location>
        <topology evidence="1 7">Multi-pass membrane protein</topology>
    </subcellularLocation>
</comment>
<reference evidence="9 10" key="1">
    <citation type="submission" date="2022-06" db="EMBL/GenBank/DDBJ databases">
        <title>Mesorhizobium sp. strain RP14 Genome sequencing and assembly.</title>
        <authorList>
            <person name="Kim I."/>
        </authorList>
    </citation>
    <scope>NUCLEOTIDE SEQUENCE [LARGE SCALE GENOMIC DNA]</scope>
    <source>
        <strain evidence="10">RP14(2022)</strain>
    </source>
</reference>
<dbReference type="Pfam" id="PF00528">
    <property type="entry name" value="BPD_transp_1"/>
    <property type="match status" value="1"/>
</dbReference>
<dbReference type="InterPro" id="IPR035906">
    <property type="entry name" value="MetI-like_sf"/>
</dbReference>
<dbReference type="PROSITE" id="PS50928">
    <property type="entry name" value="ABC_TM1"/>
    <property type="match status" value="1"/>
</dbReference>
<dbReference type="PANTHER" id="PTHR30193">
    <property type="entry name" value="ABC TRANSPORTER PERMEASE PROTEIN"/>
    <property type="match status" value="1"/>
</dbReference>
<feature type="domain" description="ABC transmembrane type-1" evidence="8">
    <location>
        <begin position="93"/>
        <end position="305"/>
    </location>
</feature>
<gene>
    <name evidence="9" type="ORF">NGM99_10880</name>
</gene>
<evidence type="ECO:0000313" key="9">
    <source>
        <dbReference type="EMBL" id="MCO6050287.1"/>
    </source>
</evidence>
<keyword evidence="5 7" id="KW-1133">Transmembrane helix</keyword>
<evidence type="ECO:0000256" key="1">
    <source>
        <dbReference type="ARBA" id="ARBA00004651"/>
    </source>
</evidence>
<evidence type="ECO:0000256" key="7">
    <source>
        <dbReference type="RuleBase" id="RU363032"/>
    </source>
</evidence>
<proteinExistence type="inferred from homology"/>
<feature type="transmembrane region" description="Helical" evidence="7">
    <location>
        <begin position="97"/>
        <end position="118"/>
    </location>
</feature>
<evidence type="ECO:0000256" key="6">
    <source>
        <dbReference type="ARBA" id="ARBA00023136"/>
    </source>
</evidence>
<organism evidence="9 10">
    <name type="scientific">Mesorhizobium liriopis</name>
    <dbReference type="NCBI Taxonomy" id="2953882"/>
    <lineage>
        <taxon>Bacteria</taxon>
        <taxon>Pseudomonadati</taxon>
        <taxon>Pseudomonadota</taxon>
        <taxon>Alphaproteobacteria</taxon>
        <taxon>Hyphomicrobiales</taxon>
        <taxon>Phyllobacteriaceae</taxon>
        <taxon>Mesorhizobium</taxon>
    </lineage>
</organism>
<dbReference type="SUPFAM" id="SSF161098">
    <property type="entry name" value="MetI-like"/>
    <property type="match status" value="1"/>
</dbReference>
<dbReference type="Proteomes" id="UP001205906">
    <property type="component" value="Unassembled WGS sequence"/>
</dbReference>
<dbReference type="InterPro" id="IPR051393">
    <property type="entry name" value="ABC_transporter_permease"/>
</dbReference>
<feature type="transmembrane region" description="Helical" evidence="7">
    <location>
        <begin position="186"/>
        <end position="205"/>
    </location>
</feature>
<keyword evidence="4 7" id="KW-0812">Transmembrane</keyword>
<dbReference type="PANTHER" id="PTHR30193:SF37">
    <property type="entry name" value="INNER MEMBRANE ABC TRANSPORTER PERMEASE PROTEIN YCJO"/>
    <property type="match status" value="1"/>
</dbReference>
<evidence type="ECO:0000256" key="3">
    <source>
        <dbReference type="ARBA" id="ARBA00022475"/>
    </source>
</evidence>
<sequence length="317" mass="35389">MSALSESDQKLLERIGTDRIAMRERKTRRRNFATALLFMAPALLLVCGMLLYPVLFNIWLSFTDWRKFKGLDTFVGFQNYKRLFGQIYFAEAAFNTMIWVVASLVVPVILGLGIAILLRGVRFENAFKNLIFLPRVLAPTAVGVIWFYVYAPTGLLNYLLSLVTGETVSVGWLYQANTVTPAIIATHVWQTVGIVMVLLLLGLSAVPRDPVEAAQMDGAKPWQTYFHVILPILTPTLVVVTIISVLAGFTAFDLLWVMGSTYPSQRTLSLVVFMYFEAFQKGGWAFGGAIAVVIGVLVLLVTWIQALLQARAERMVR</sequence>
<keyword evidence="3" id="KW-1003">Cell membrane</keyword>
<keyword evidence="2 7" id="KW-0813">Transport</keyword>
<dbReference type="CDD" id="cd06261">
    <property type="entry name" value="TM_PBP2"/>
    <property type="match status" value="1"/>
</dbReference>
<evidence type="ECO:0000313" key="10">
    <source>
        <dbReference type="Proteomes" id="UP001205906"/>
    </source>
</evidence>
<keyword evidence="10" id="KW-1185">Reference proteome</keyword>
<evidence type="ECO:0000256" key="5">
    <source>
        <dbReference type="ARBA" id="ARBA00022989"/>
    </source>
</evidence>
<evidence type="ECO:0000259" key="8">
    <source>
        <dbReference type="PROSITE" id="PS50928"/>
    </source>
</evidence>
<dbReference type="RefSeq" id="WP_252818810.1">
    <property type="nucleotide sequence ID" value="NZ_JAMXQS010000005.1"/>
</dbReference>
<feature type="transmembrane region" description="Helical" evidence="7">
    <location>
        <begin position="32"/>
        <end position="55"/>
    </location>
</feature>
<dbReference type="EMBL" id="JAMXQS010000005">
    <property type="protein sequence ID" value="MCO6050287.1"/>
    <property type="molecule type" value="Genomic_DNA"/>
</dbReference>
<feature type="transmembrane region" description="Helical" evidence="7">
    <location>
        <begin position="130"/>
        <end position="149"/>
    </location>
</feature>
<keyword evidence="6 7" id="KW-0472">Membrane</keyword>
<evidence type="ECO:0000256" key="4">
    <source>
        <dbReference type="ARBA" id="ARBA00022692"/>
    </source>
</evidence>
<comment type="similarity">
    <text evidence="7">Belongs to the binding-protein-dependent transport system permease family.</text>
</comment>
<comment type="caution">
    <text evidence="9">The sequence shown here is derived from an EMBL/GenBank/DDBJ whole genome shotgun (WGS) entry which is preliminary data.</text>
</comment>
<dbReference type="InterPro" id="IPR000515">
    <property type="entry name" value="MetI-like"/>
</dbReference>
<accession>A0ABT1C6A9</accession>
<evidence type="ECO:0000256" key="2">
    <source>
        <dbReference type="ARBA" id="ARBA00022448"/>
    </source>
</evidence>
<dbReference type="Gene3D" id="1.10.3720.10">
    <property type="entry name" value="MetI-like"/>
    <property type="match status" value="1"/>
</dbReference>
<feature type="transmembrane region" description="Helical" evidence="7">
    <location>
        <begin position="282"/>
        <end position="308"/>
    </location>
</feature>
<protein>
    <submittedName>
        <fullName evidence="9">Sugar ABC transporter permease</fullName>
    </submittedName>
</protein>